<accession>A0A0U3PVL1</accession>
<evidence type="ECO:0000313" key="2">
    <source>
        <dbReference type="Proteomes" id="UP000064921"/>
    </source>
</evidence>
<dbReference type="RefSeq" id="WP_058899446.1">
    <property type="nucleotide sequence ID" value="NZ_CP013068.1"/>
</dbReference>
<evidence type="ECO:0000313" key="1">
    <source>
        <dbReference type="EMBL" id="ALV28244.1"/>
    </source>
</evidence>
<gene>
    <name evidence="1" type="ORF">APZ00_15200</name>
</gene>
<organism evidence="1 2">
    <name type="scientific">Pannonibacter phragmitetus</name>
    <dbReference type="NCBI Taxonomy" id="121719"/>
    <lineage>
        <taxon>Bacteria</taxon>
        <taxon>Pseudomonadati</taxon>
        <taxon>Pseudomonadota</taxon>
        <taxon>Alphaproteobacteria</taxon>
        <taxon>Hyphomicrobiales</taxon>
        <taxon>Stappiaceae</taxon>
        <taxon>Pannonibacter</taxon>
    </lineage>
</organism>
<dbReference type="AlphaFoldDB" id="A0A0U3PVL1"/>
<keyword evidence="2" id="KW-1185">Reference proteome</keyword>
<dbReference type="Proteomes" id="UP000064921">
    <property type="component" value="Chromosome"/>
</dbReference>
<reference evidence="1 2" key="1">
    <citation type="submission" date="2015-10" db="EMBL/GenBank/DDBJ databases">
        <title>The world's first case of liver abscess caused by Pannonibacter phragmitetus.</title>
        <authorList>
            <person name="Ming D."/>
            <person name="Wang M."/>
            <person name="Zhou Y."/>
            <person name="Jiang T."/>
            <person name="Hu S."/>
        </authorList>
    </citation>
    <scope>NUCLEOTIDE SEQUENCE [LARGE SCALE GENOMIC DNA]</scope>
    <source>
        <strain evidence="1 2">31801</strain>
    </source>
</reference>
<dbReference type="EMBL" id="CP013068">
    <property type="protein sequence ID" value="ALV28244.1"/>
    <property type="molecule type" value="Genomic_DNA"/>
</dbReference>
<protein>
    <recommendedName>
        <fullName evidence="3">Antitoxin SocA-like Panacea domain-containing protein</fullName>
    </recommendedName>
</protein>
<sequence length="168" mass="18320">MTLNDAHKVAQIVAASGGQIVGRTRLQKITYFLSVAGFEDSFEFAYKHYGPFSEELATAASLAKVLGELQEIERPASWGGMYSIFSTQIKTEHAIKSDFAKQAAAAEAIPLELAATAVFLAQDGYEDAWNETKRRKPEKSTDENIIKAKALLAKLSALETPKNIPNIA</sequence>
<proteinExistence type="predicted"/>
<evidence type="ECO:0008006" key="3">
    <source>
        <dbReference type="Google" id="ProtNLM"/>
    </source>
</evidence>
<dbReference type="KEGG" id="pphr:APZ00_15200"/>
<name>A0A0U3PVL1_9HYPH</name>